<keyword evidence="2" id="KW-0547">Nucleotide-binding</keyword>
<dbReference type="GO" id="GO:0043139">
    <property type="term" value="F:5'-3' DNA helicase activity"/>
    <property type="evidence" value="ECO:0007669"/>
    <property type="project" value="TreeGrafter"/>
</dbReference>
<dbReference type="PANTHER" id="PTHR43788:SF8">
    <property type="entry name" value="DNA-BINDING PROTEIN SMUBP-2"/>
    <property type="match status" value="1"/>
</dbReference>
<dbReference type="Pfam" id="PF13086">
    <property type="entry name" value="AAA_11"/>
    <property type="match status" value="1"/>
</dbReference>
<dbReference type="InterPro" id="IPR050534">
    <property type="entry name" value="Coronavir_polyprotein_1ab"/>
</dbReference>
<dbReference type="EMBL" id="FRDN01000003">
    <property type="protein sequence ID" value="SHN50622.1"/>
    <property type="molecule type" value="Genomic_DNA"/>
</dbReference>
<dbReference type="InterPro" id="IPR027417">
    <property type="entry name" value="P-loop_NTPase"/>
</dbReference>
<keyword evidence="6" id="KW-0175">Coiled coil</keyword>
<evidence type="ECO:0000256" key="5">
    <source>
        <dbReference type="ARBA" id="ARBA00022840"/>
    </source>
</evidence>
<dbReference type="InterPro" id="IPR041677">
    <property type="entry name" value="DNA2/NAM7_AAA_11"/>
</dbReference>
<evidence type="ECO:0000256" key="2">
    <source>
        <dbReference type="ARBA" id="ARBA00022741"/>
    </source>
</evidence>
<dbReference type="InterPro" id="IPR041679">
    <property type="entry name" value="DNA2/NAM7-like_C"/>
</dbReference>
<dbReference type="AlphaFoldDB" id="A0A1M7RX70"/>
<accession>A0A1M7RX70</accession>
<evidence type="ECO:0000256" key="6">
    <source>
        <dbReference type="SAM" id="Coils"/>
    </source>
</evidence>
<dbReference type="CDD" id="cd18808">
    <property type="entry name" value="SF1_C_Upf1"/>
    <property type="match status" value="1"/>
</dbReference>
<keyword evidence="9" id="KW-1185">Reference proteome</keyword>
<protein>
    <submittedName>
        <fullName evidence="8">Superfamily I DNA and/or RNA helicase</fullName>
    </submittedName>
</protein>
<evidence type="ECO:0000313" key="8">
    <source>
        <dbReference type="EMBL" id="SHN50622.1"/>
    </source>
</evidence>
<sequence length="919" mass="105771">MNPNDYLICLKGEDKTEEVKDLKADGRKVKVTFKDNPFPYSYFRENVFIAKNPKTIDMEDKVAYSGNIPLYDVESILDFGPLVRVRFRNKSKGQVFSKKELSIKSNGIDKTGKDILEYWKEIAHFSPIDDEEESFLEKVFDKLTFVSPESVLSSYINKAPLQKHSPDLQSLIFPFPFNLEQKEALENALSCNITVIEGPPGTGKTQSILNILLNLITRNKTVAVVSDNNAAVKNVRDKLEEEGYGFLVAALGSNKNKEAFFNNMPQGNVQGWSCEIPEEELAAKITSLNTQINHLLKVNLRKAEIQQQLSAYLTEQEHFEAYYEKQDIPEIQKLSFYRTNPEKIIAFLADSYIANKRGTTDSFLYKIKLLFSYGLKDFKALQENDMDLVISLQRKFYQLKIESLIKQKAELAKELEHASFDQLLKQHKHLSEMLFKQKLAKKYHNKRPAQFTIKNYKAKFAEFIEHFPIVLSTTYSLRYSLPENYLLDYVIIDESSQVNLLTGVLALSCCKNAIIVGDTKQLPQIVDEKIISKLSKQAAEPVFNYFEHNILSSILSLYGELGIPKVMLKEHFRCHPKIIEFCNQKYYNGYLVPFTQEDMEQNPLILYRTAEGNHMRNVTTGAKPGKYNQREIDVIVQEILQNPSIAQDSEEIGFTTPYAKQVGAAGRMLPKEIQCDTIHKYQGREKKVMIMSTVLDDTKGGKSGLRFVDDPCKINVAVSRAIKQFVLVTDHSLFNRQGKEIGDLIRYIEYNTLDQNIIESEIVSVFDLLYKEYSAKLNSFSQRLTHRSRYKSQNIIYTLLDDILKEKQYDNLSFTTEVMVKNLLKTTERLTPQELRYVDNRASVDIVIFHKQNKQPVLIIEVDGFAFHENNPAQLEKDAIKDEIMRKYDFRLLRLPTNYSGEEGKIKRELDAALEAVQK</sequence>
<dbReference type="Gene3D" id="3.40.50.300">
    <property type="entry name" value="P-loop containing nucleotide triphosphate hydrolases"/>
    <property type="match status" value="3"/>
</dbReference>
<keyword evidence="5" id="KW-0067">ATP-binding</keyword>
<dbReference type="InterPro" id="IPR024402">
    <property type="entry name" value="DUF2726"/>
</dbReference>
<evidence type="ECO:0000256" key="1">
    <source>
        <dbReference type="ARBA" id="ARBA00007913"/>
    </source>
</evidence>
<keyword evidence="4 8" id="KW-0347">Helicase</keyword>
<dbReference type="PANTHER" id="PTHR43788">
    <property type="entry name" value="DNA2/NAM7 HELICASE FAMILY MEMBER"/>
    <property type="match status" value="1"/>
</dbReference>
<dbReference type="SMART" id="SM00487">
    <property type="entry name" value="DEXDc"/>
    <property type="match status" value="1"/>
</dbReference>
<dbReference type="Proteomes" id="UP000184010">
    <property type="component" value="Unassembled WGS sequence"/>
</dbReference>
<dbReference type="Pfam" id="PF13087">
    <property type="entry name" value="AAA_12"/>
    <property type="match status" value="1"/>
</dbReference>
<dbReference type="CDD" id="cd17934">
    <property type="entry name" value="DEXXQc_Upf1-like"/>
    <property type="match status" value="1"/>
</dbReference>
<evidence type="ECO:0000259" key="7">
    <source>
        <dbReference type="SMART" id="SM00487"/>
    </source>
</evidence>
<keyword evidence="3" id="KW-0378">Hydrolase</keyword>
<dbReference type="STRING" id="1121395.SAMN02745215_00206"/>
<dbReference type="Pfam" id="PF10881">
    <property type="entry name" value="DUF2726"/>
    <property type="match status" value="1"/>
</dbReference>
<evidence type="ECO:0000313" key="9">
    <source>
        <dbReference type="Proteomes" id="UP000184010"/>
    </source>
</evidence>
<proteinExistence type="inferred from homology"/>
<evidence type="ECO:0000256" key="4">
    <source>
        <dbReference type="ARBA" id="ARBA00022806"/>
    </source>
</evidence>
<dbReference type="InterPro" id="IPR047187">
    <property type="entry name" value="SF1_C_Upf1"/>
</dbReference>
<evidence type="ECO:0000256" key="3">
    <source>
        <dbReference type="ARBA" id="ARBA00022801"/>
    </source>
</evidence>
<dbReference type="GO" id="GO:0005524">
    <property type="term" value="F:ATP binding"/>
    <property type="evidence" value="ECO:0007669"/>
    <property type="project" value="UniProtKB-KW"/>
</dbReference>
<dbReference type="Gene3D" id="3.40.960.10">
    <property type="entry name" value="VSR Endonuclease"/>
    <property type="match status" value="1"/>
</dbReference>
<feature type="domain" description="Helicase ATP-binding" evidence="7">
    <location>
        <begin position="173"/>
        <end position="549"/>
    </location>
</feature>
<name>A0A1M7RX70_9FIRM</name>
<organism evidence="8 9">
    <name type="scientific">Desulfitobacterium chlororespirans DSM 11544</name>
    <dbReference type="NCBI Taxonomy" id="1121395"/>
    <lineage>
        <taxon>Bacteria</taxon>
        <taxon>Bacillati</taxon>
        <taxon>Bacillota</taxon>
        <taxon>Clostridia</taxon>
        <taxon>Eubacteriales</taxon>
        <taxon>Desulfitobacteriaceae</taxon>
        <taxon>Desulfitobacterium</taxon>
    </lineage>
</organism>
<dbReference type="SUPFAM" id="SSF52540">
    <property type="entry name" value="P-loop containing nucleoside triphosphate hydrolases"/>
    <property type="match status" value="1"/>
</dbReference>
<dbReference type="InterPro" id="IPR014001">
    <property type="entry name" value="Helicase_ATP-bd"/>
</dbReference>
<dbReference type="GO" id="GO:0016787">
    <property type="term" value="F:hydrolase activity"/>
    <property type="evidence" value="ECO:0007669"/>
    <property type="project" value="UniProtKB-KW"/>
</dbReference>
<reference evidence="9" key="1">
    <citation type="submission" date="2016-12" db="EMBL/GenBank/DDBJ databases">
        <authorList>
            <person name="Varghese N."/>
            <person name="Submissions S."/>
        </authorList>
    </citation>
    <scope>NUCLEOTIDE SEQUENCE [LARGE SCALE GENOMIC DNA]</scope>
    <source>
        <strain evidence="9">DSM 11544</strain>
    </source>
</reference>
<feature type="coiled-coil region" evidence="6">
    <location>
        <begin position="394"/>
        <end position="421"/>
    </location>
</feature>
<comment type="similarity">
    <text evidence="1">Belongs to the DNA2/NAM7 helicase family.</text>
</comment>
<gene>
    <name evidence="8" type="ORF">SAMN02745215_00206</name>
</gene>
<dbReference type="RefSeq" id="WP_072770865.1">
    <property type="nucleotide sequence ID" value="NZ_FRDN01000003.1"/>
</dbReference>